<evidence type="ECO:0000313" key="8">
    <source>
        <dbReference type="Proteomes" id="UP000000663"/>
    </source>
</evidence>
<comment type="function">
    <text evidence="6">Part of ribonuclease P, a protein complex that generates mature tRNA molecules by cleaving their 5'-ends.</text>
</comment>
<protein>
    <recommendedName>
        <fullName evidence="6">Ribonuclease P protein component 3</fullName>
        <shortName evidence="6">RNase P component 3</shortName>
        <ecNumber evidence="6">3.1.26.5</ecNumber>
    </recommendedName>
    <alternativeName>
        <fullName evidence="6">Rpp30</fullName>
    </alternativeName>
</protein>
<sequence length="240" mass="26237">MPASEQELHYYDMNIHPYPEGSSSVSRMALEAGRLGLSGICASPHHDFFAGKEPLPQNFKVLRGVEVSPANANELRRLVEKYRSRVQVLAVHGGDEAINRAACEDGRADVLTHPHDGGKTSGINHIIAKLAADKQVAIEFSLFPIIHNRGGTRVRTLSSYRANFALVRKYGAPYVITSGAMSHYDLRDPRCMIAIARLFGLNEAEAIKGLTYYPEQIIRRSSASYVMDGVEIVGAGGGDE</sequence>
<keyword evidence="2 6" id="KW-0819">tRNA processing</keyword>
<keyword evidence="1 6" id="KW-0963">Cytoplasm</keyword>
<dbReference type="GeneID" id="5144273"/>
<keyword evidence="8" id="KW-1185">Reference proteome</keyword>
<dbReference type="InterPro" id="IPR002738">
    <property type="entry name" value="RNase_P_p30"/>
</dbReference>
<dbReference type="Gene3D" id="3.20.20.140">
    <property type="entry name" value="Metal-dependent hydrolases"/>
    <property type="match status" value="1"/>
</dbReference>
<dbReference type="Proteomes" id="UP000000663">
    <property type="component" value="Chromosome"/>
</dbReference>
<dbReference type="GO" id="GO:0001682">
    <property type="term" value="P:tRNA 5'-leader removal"/>
    <property type="evidence" value="ECO:0007669"/>
    <property type="project" value="UniProtKB-UniRule"/>
</dbReference>
<dbReference type="GO" id="GO:0030677">
    <property type="term" value="C:ribonuclease P complex"/>
    <property type="evidence" value="ECO:0007669"/>
    <property type="project" value="UniProtKB-UniRule"/>
</dbReference>
<evidence type="ECO:0000256" key="3">
    <source>
        <dbReference type="ARBA" id="ARBA00022722"/>
    </source>
</evidence>
<comment type="subcellular location">
    <subcellularLocation>
        <location evidence="6">Cytoplasm</location>
    </subcellularLocation>
</comment>
<evidence type="ECO:0000256" key="5">
    <source>
        <dbReference type="ARBA" id="ARBA00022801"/>
    </source>
</evidence>
<dbReference type="HAMAP" id="MF_00756">
    <property type="entry name" value="RNase_P_3"/>
    <property type="match status" value="1"/>
</dbReference>
<evidence type="ECO:0000256" key="2">
    <source>
        <dbReference type="ARBA" id="ARBA00022694"/>
    </source>
</evidence>
<evidence type="ECO:0000256" key="4">
    <source>
        <dbReference type="ARBA" id="ARBA00022759"/>
    </source>
</evidence>
<reference evidence="7 8" key="1">
    <citation type="journal article" date="2006" name="Science">
        <title>Genome of rice cluster I archaea -- the key methane producers in the rice rhizosphere.</title>
        <authorList>
            <person name="Erkel C."/>
            <person name="Kube M."/>
            <person name="Reinhardt R."/>
            <person name="Liesack W."/>
        </authorList>
    </citation>
    <scope>NUCLEOTIDE SEQUENCE [LARGE SCALE GENOMIC DNA]</scope>
    <source>
        <strain evidence="8">DSM 22066 / NBRC 105507 / MRE50</strain>
    </source>
</reference>
<comment type="subunit">
    <text evidence="6">Consists of a catalytic RNA component and at least 4-5 protein subunits.</text>
</comment>
<dbReference type="SUPFAM" id="SSF89550">
    <property type="entry name" value="PHP domain-like"/>
    <property type="match status" value="1"/>
</dbReference>
<comment type="catalytic activity">
    <reaction evidence="6">
        <text>Endonucleolytic cleavage of RNA, removing 5'-extranucleotides from tRNA precursor.</text>
        <dbReference type="EC" id="3.1.26.5"/>
    </reaction>
</comment>
<dbReference type="STRING" id="351160.RCIX2119"/>
<dbReference type="GO" id="GO:0004526">
    <property type="term" value="F:ribonuclease P activity"/>
    <property type="evidence" value="ECO:0007669"/>
    <property type="project" value="UniProtKB-UniRule"/>
</dbReference>
<accession>Q0W2Z3</accession>
<organism evidence="7 8">
    <name type="scientific">Methanocella arvoryzae (strain DSM 22066 / NBRC 105507 / MRE50)</name>
    <dbReference type="NCBI Taxonomy" id="351160"/>
    <lineage>
        <taxon>Archaea</taxon>
        <taxon>Methanobacteriati</taxon>
        <taxon>Methanobacteriota</taxon>
        <taxon>Stenosarchaea group</taxon>
        <taxon>Methanomicrobia</taxon>
        <taxon>Methanocellales</taxon>
        <taxon>Methanocellaceae</taxon>
        <taxon>Methanocella</taxon>
    </lineage>
</organism>
<keyword evidence="5 6" id="KW-0378">Hydrolase</keyword>
<dbReference type="EMBL" id="AM114193">
    <property type="protein sequence ID" value="CAJ37250.1"/>
    <property type="molecule type" value="Genomic_DNA"/>
</dbReference>
<dbReference type="OrthoDB" id="85765at2157"/>
<keyword evidence="3 6" id="KW-0540">Nuclease</keyword>
<name>Q0W2Z3_METAR</name>
<dbReference type="GO" id="GO:0005737">
    <property type="term" value="C:cytoplasm"/>
    <property type="evidence" value="ECO:0007669"/>
    <property type="project" value="UniProtKB-SubCell"/>
</dbReference>
<proteinExistence type="inferred from homology"/>
<dbReference type="AlphaFoldDB" id="Q0W2Z3"/>
<keyword evidence="4 6" id="KW-0255">Endonuclease</keyword>
<dbReference type="InterPro" id="IPR016195">
    <property type="entry name" value="Pol/histidinol_Pase-like"/>
</dbReference>
<dbReference type="InterPro" id="IPR023539">
    <property type="entry name" value="RNase_P_comp-3_arc"/>
</dbReference>
<comment type="similarity">
    <text evidence="6">Belongs to the eukaryotic/archaeal RNase P protein component 3 family.</text>
</comment>
<evidence type="ECO:0000256" key="6">
    <source>
        <dbReference type="HAMAP-Rule" id="MF_00756"/>
    </source>
</evidence>
<gene>
    <name evidence="6 7" type="primary">rnp3</name>
    <name evidence="7" type="ORF">RCIX2119</name>
</gene>
<dbReference type="eggNOG" id="arCOG00307">
    <property type="taxonomic scope" value="Archaea"/>
</dbReference>
<dbReference type="EC" id="3.1.26.5" evidence="6"/>
<dbReference type="RefSeq" id="WP_012035326.1">
    <property type="nucleotide sequence ID" value="NC_009464.1"/>
</dbReference>
<evidence type="ECO:0000256" key="1">
    <source>
        <dbReference type="ARBA" id="ARBA00022490"/>
    </source>
</evidence>
<evidence type="ECO:0000313" key="7">
    <source>
        <dbReference type="EMBL" id="CAJ37250.1"/>
    </source>
</evidence>
<dbReference type="KEGG" id="rci:RCIX2119"/>
<dbReference type="NCBIfam" id="NF046111">
    <property type="entry name" value="RNaseP3Mthb"/>
    <property type="match status" value="1"/>
</dbReference>
<dbReference type="Pfam" id="PF01876">
    <property type="entry name" value="RNase_P_p30"/>
    <property type="match status" value="1"/>
</dbReference>